<dbReference type="GO" id="GO:0004252">
    <property type="term" value="F:serine-type endopeptidase activity"/>
    <property type="evidence" value="ECO:0007669"/>
    <property type="project" value="InterPro"/>
</dbReference>
<gene>
    <name evidence="3" type="ORF">B0T10DRAFT_522093</name>
</gene>
<organism evidence="3 4">
    <name type="scientific">Thelonectria olida</name>
    <dbReference type="NCBI Taxonomy" id="1576542"/>
    <lineage>
        <taxon>Eukaryota</taxon>
        <taxon>Fungi</taxon>
        <taxon>Dikarya</taxon>
        <taxon>Ascomycota</taxon>
        <taxon>Pezizomycotina</taxon>
        <taxon>Sordariomycetes</taxon>
        <taxon>Hypocreomycetidae</taxon>
        <taxon>Hypocreales</taxon>
        <taxon>Nectriaceae</taxon>
        <taxon>Thelonectria</taxon>
    </lineage>
</organism>
<keyword evidence="4" id="KW-1185">Reference proteome</keyword>
<dbReference type="OrthoDB" id="1896086at2759"/>
<dbReference type="InterPro" id="IPR000209">
    <property type="entry name" value="Peptidase_S8/S53_dom"/>
</dbReference>
<evidence type="ECO:0000259" key="2">
    <source>
        <dbReference type="Pfam" id="PF00082"/>
    </source>
</evidence>
<evidence type="ECO:0000256" key="1">
    <source>
        <dbReference type="SAM" id="MobiDB-lite"/>
    </source>
</evidence>
<dbReference type="InterPro" id="IPR036852">
    <property type="entry name" value="Peptidase_S8/S53_dom_sf"/>
</dbReference>
<evidence type="ECO:0000313" key="3">
    <source>
        <dbReference type="EMBL" id="KAH6874029.1"/>
    </source>
</evidence>
<dbReference type="SUPFAM" id="SSF52743">
    <property type="entry name" value="Subtilisin-like"/>
    <property type="match status" value="1"/>
</dbReference>
<dbReference type="Gene3D" id="3.40.50.200">
    <property type="entry name" value="Peptidase S8/S53 domain"/>
    <property type="match status" value="1"/>
</dbReference>
<feature type="compositionally biased region" description="Basic and acidic residues" evidence="1">
    <location>
        <begin position="201"/>
        <end position="216"/>
    </location>
</feature>
<dbReference type="Proteomes" id="UP000777438">
    <property type="component" value="Unassembled WGS sequence"/>
</dbReference>
<dbReference type="Pfam" id="PF00082">
    <property type="entry name" value="Peptidase_S8"/>
    <property type="match status" value="1"/>
</dbReference>
<feature type="compositionally biased region" description="Low complexity" evidence="1">
    <location>
        <begin position="681"/>
        <end position="696"/>
    </location>
</feature>
<feature type="domain" description="Peptidase S8/S53" evidence="2">
    <location>
        <begin position="307"/>
        <end position="511"/>
    </location>
</feature>
<dbReference type="EMBL" id="JAGPYM010000042">
    <property type="protein sequence ID" value="KAH6874029.1"/>
    <property type="molecule type" value="Genomic_DNA"/>
</dbReference>
<feature type="region of interest" description="Disordered" evidence="1">
    <location>
        <begin position="664"/>
        <end position="711"/>
    </location>
</feature>
<reference evidence="3 4" key="1">
    <citation type="journal article" date="2021" name="Nat. Commun.">
        <title>Genetic determinants of endophytism in the Arabidopsis root mycobiome.</title>
        <authorList>
            <person name="Mesny F."/>
            <person name="Miyauchi S."/>
            <person name="Thiergart T."/>
            <person name="Pickel B."/>
            <person name="Atanasova L."/>
            <person name="Karlsson M."/>
            <person name="Huettel B."/>
            <person name="Barry K.W."/>
            <person name="Haridas S."/>
            <person name="Chen C."/>
            <person name="Bauer D."/>
            <person name="Andreopoulos W."/>
            <person name="Pangilinan J."/>
            <person name="LaButti K."/>
            <person name="Riley R."/>
            <person name="Lipzen A."/>
            <person name="Clum A."/>
            <person name="Drula E."/>
            <person name="Henrissat B."/>
            <person name="Kohler A."/>
            <person name="Grigoriev I.V."/>
            <person name="Martin F.M."/>
            <person name="Hacquard S."/>
        </authorList>
    </citation>
    <scope>NUCLEOTIDE SEQUENCE [LARGE SCALE GENOMIC DNA]</scope>
    <source>
        <strain evidence="3 4">MPI-CAGE-CH-0241</strain>
    </source>
</reference>
<dbReference type="GO" id="GO:0006508">
    <property type="term" value="P:proteolysis"/>
    <property type="evidence" value="ECO:0007669"/>
    <property type="project" value="InterPro"/>
</dbReference>
<name>A0A9P8VSN8_9HYPO</name>
<feature type="region of interest" description="Disordered" evidence="1">
    <location>
        <begin position="183"/>
        <end position="218"/>
    </location>
</feature>
<dbReference type="CDD" id="cd00306">
    <property type="entry name" value="Peptidases_S8_S53"/>
    <property type="match status" value="1"/>
</dbReference>
<evidence type="ECO:0000313" key="4">
    <source>
        <dbReference type="Proteomes" id="UP000777438"/>
    </source>
</evidence>
<comment type="caution">
    <text evidence="3">The sequence shown here is derived from an EMBL/GenBank/DDBJ whole genome shotgun (WGS) entry which is preliminary data.</text>
</comment>
<feature type="compositionally biased region" description="Basic and acidic residues" evidence="1">
    <location>
        <begin position="668"/>
        <end position="680"/>
    </location>
</feature>
<accession>A0A9P8VSN8</accession>
<sequence length="849" mass="93784">MTYDKEPSCETESASLCSTTTYLSQTVVGPVTSTIASTASDCETIYGCSLTDWESETTVTSEECALPTRDSRRDVDENPDSANLAASDCAAPAIVYPRDSHNVGQVPVLLDKYKGKYVEIGAPEFNYTAFYWIPMLDKDTLATLLKSPDVDDAYYYEEWNAKVGGKDVYESFLDNSFSATGYKRNNVPTQDDGLESANDTLTDRDSAPRPQLEKRAQKTRATKFWPGSQVSLPYRKKWKAADSGSYDASNQNAPYKFHWDNDPTQEQFVYVVAEAGLWKDHEFKNRQGNIEYLAPSVAFGPEEGAVDSPDLDHGSRVCAMIVGEKLGECERCKLVLVTTRPPAKKWFDSEQYPREKALQNLIDALRHIKRNGREGRASINMSFSYLAQVMRPAFLAKLQEVLTLLQDEAQAALVVAAGNHAAKNEDGPLISRYPALFADPGRIRGHLPTMIVVGATDDETEQASFSQYADFLTTYAPGEDVPVPAWSLNMDGYTTGGGTSYVAALAAYFRGLPSPWQYQLRKPANVKKMIKLFHRRFAIEGVSLAPELRRPVIWNGQVGSKSCLTDYLTKDDWDKHKACPDINLDLDKVPENPGEPVYPCKSGGSAKKRQDGSGGSCPILPGDDSALSKKIDWDQGSDSPKCAAQGGCGGRLCTGYYCTSNPKGPPPDFRDPKDPNKGGDKPSTTKAPDSTTTTTEKPPETTKEEDPPDNYCINMYVRSKTTTGGGPLRLMGTGGSTAWDIWLEYNGKKVCEDKPECLDCREQEVKCNDGFSMKVIVSDDPGEYTDVVISFPGTKNKTVRLENTYNRDECNFSKSYWPIYFVASNILSQGTNPYRCPEYKYKGSDGGCR</sequence>
<feature type="region of interest" description="Disordered" evidence="1">
    <location>
        <begin position="586"/>
        <end position="637"/>
    </location>
</feature>
<dbReference type="AlphaFoldDB" id="A0A9P8VSN8"/>
<proteinExistence type="predicted"/>
<protein>
    <submittedName>
        <fullName evidence="3">Peptidase S8/S53 domain-containing protein</fullName>
    </submittedName>
</protein>